<dbReference type="InterPro" id="IPR027417">
    <property type="entry name" value="P-loop_NTPase"/>
</dbReference>
<dbReference type="SUPFAM" id="SSF52540">
    <property type="entry name" value="P-loop containing nucleoside triphosphate hydrolases"/>
    <property type="match status" value="1"/>
</dbReference>
<dbReference type="GO" id="GO:0005524">
    <property type="term" value="F:ATP binding"/>
    <property type="evidence" value="ECO:0007669"/>
    <property type="project" value="UniProtKB-KW"/>
</dbReference>
<evidence type="ECO:0000256" key="8">
    <source>
        <dbReference type="ARBA" id="ARBA00022840"/>
    </source>
</evidence>
<keyword evidence="8" id="KW-0067">ATP-binding</keyword>
<evidence type="ECO:0000313" key="12">
    <source>
        <dbReference type="Proteomes" id="UP000321248"/>
    </source>
</evidence>
<dbReference type="Pfam" id="PF02367">
    <property type="entry name" value="TsaE"/>
    <property type="match status" value="1"/>
</dbReference>
<evidence type="ECO:0000256" key="9">
    <source>
        <dbReference type="ARBA" id="ARBA00022842"/>
    </source>
</evidence>
<protein>
    <recommendedName>
        <fullName evidence="3">tRNA threonylcarbamoyladenosine biosynthesis protein TsaE</fullName>
    </recommendedName>
    <alternativeName>
        <fullName evidence="10">t(6)A37 threonylcarbamoyladenosine biosynthesis protein TsaE</fullName>
    </alternativeName>
</protein>
<evidence type="ECO:0000256" key="5">
    <source>
        <dbReference type="ARBA" id="ARBA00022694"/>
    </source>
</evidence>
<comment type="similarity">
    <text evidence="2">Belongs to the TsaE family.</text>
</comment>
<dbReference type="InterPro" id="IPR003442">
    <property type="entry name" value="T6A_TsaE"/>
</dbReference>
<dbReference type="RefSeq" id="WP_147891855.1">
    <property type="nucleotide sequence ID" value="NZ_VRTS01000006.1"/>
</dbReference>
<keyword evidence="6" id="KW-0479">Metal-binding</keyword>
<evidence type="ECO:0000256" key="2">
    <source>
        <dbReference type="ARBA" id="ARBA00007599"/>
    </source>
</evidence>
<dbReference type="GO" id="GO:0002949">
    <property type="term" value="P:tRNA threonylcarbamoyladenosine modification"/>
    <property type="evidence" value="ECO:0007669"/>
    <property type="project" value="InterPro"/>
</dbReference>
<keyword evidence="5" id="KW-0819">tRNA processing</keyword>
<organism evidence="11 12">
    <name type="scientific">Alkalisalibacterium limincola</name>
    <dbReference type="NCBI Taxonomy" id="2699169"/>
    <lineage>
        <taxon>Bacteria</taxon>
        <taxon>Pseudomonadati</taxon>
        <taxon>Pseudomonadota</taxon>
        <taxon>Gammaproteobacteria</taxon>
        <taxon>Lysobacterales</taxon>
        <taxon>Lysobacteraceae</taxon>
        <taxon>Alkalisalibacterium</taxon>
    </lineage>
</organism>
<dbReference type="GO" id="GO:0005737">
    <property type="term" value="C:cytoplasm"/>
    <property type="evidence" value="ECO:0007669"/>
    <property type="project" value="UniProtKB-SubCell"/>
</dbReference>
<dbReference type="PANTHER" id="PTHR33540">
    <property type="entry name" value="TRNA THREONYLCARBAMOYLADENOSINE BIOSYNTHESIS PROTEIN TSAE"/>
    <property type="match status" value="1"/>
</dbReference>
<evidence type="ECO:0000313" key="11">
    <source>
        <dbReference type="EMBL" id="TXK62062.1"/>
    </source>
</evidence>
<dbReference type="PANTHER" id="PTHR33540:SF2">
    <property type="entry name" value="TRNA THREONYLCARBAMOYLADENOSINE BIOSYNTHESIS PROTEIN TSAE"/>
    <property type="match status" value="1"/>
</dbReference>
<reference evidence="11 12" key="1">
    <citation type="submission" date="2019-08" db="EMBL/GenBank/DDBJ databases">
        <authorList>
            <person name="Karlyshev A.V."/>
        </authorList>
    </citation>
    <scope>NUCLEOTIDE SEQUENCE [LARGE SCALE GENOMIC DNA]</scope>
    <source>
        <strain evidence="11 12">Alg18-2.2</strain>
    </source>
</reference>
<keyword evidence="12" id="KW-1185">Reference proteome</keyword>
<proteinExistence type="inferred from homology"/>
<evidence type="ECO:0000256" key="4">
    <source>
        <dbReference type="ARBA" id="ARBA00022490"/>
    </source>
</evidence>
<sequence>MNDASCSFRLPDAEATERLGTCLARSRPVPAIVFLRGDLGAGKTTLARAMLRGLGVQGPVRSPTYTLVERYPLARGEAVHMDLYRLADPGELDFLGLDDLHAEADLWLVEWPERGEGALPACDLMLELGVDGEARRARLLPCSAAGAEWVDVVKREFS</sequence>
<gene>
    <name evidence="11" type="primary">tsaE</name>
    <name evidence="11" type="ORF">FU658_09445</name>
</gene>
<evidence type="ECO:0000256" key="7">
    <source>
        <dbReference type="ARBA" id="ARBA00022741"/>
    </source>
</evidence>
<dbReference type="GO" id="GO:0046872">
    <property type="term" value="F:metal ion binding"/>
    <property type="evidence" value="ECO:0007669"/>
    <property type="project" value="UniProtKB-KW"/>
</dbReference>
<keyword evidence="7" id="KW-0547">Nucleotide-binding</keyword>
<dbReference type="Proteomes" id="UP000321248">
    <property type="component" value="Unassembled WGS sequence"/>
</dbReference>
<evidence type="ECO:0000256" key="10">
    <source>
        <dbReference type="ARBA" id="ARBA00032441"/>
    </source>
</evidence>
<comment type="caution">
    <text evidence="11">The sequence shown here is derived from an EMBL/GenBank/DDBJ whole genome shotgun (WGS) entry which is preliminary data.</text>
</comment>
<name>A0A5C8KPI8_9GAMM</name>
<dbReference type="NCBIfam" id="TIGR00150">
    <property type="entry name" value="T6A_YjeE"/>
    <property type="match status" value="1"/>
</dbReference>
<keyword evidence="4" id="KW-0963">Cytoplasm</keyword>
<evidence type="ECO:0000256" key="6">
    <source>
        <dbReference type="ARBA" id="ARBA00022723"/>
    </source>
</evidence>
<dbReference type="OrthoDB" id="9800307at2"/>
<dbReference type="AlphaFoldDB" id="A0A5C8KPI8"/>
<dbReference type="Gene3D" id="3.40.50.300">
    <property type="entry name" value="P-loop containing nucleotide triphosphate hydrolases"/>
    <property type="match status" value="1"/>
</dbReference>
<keyword evidence="9" id="KW-0460">Magnesium</keyword>
<evidence type="ECO:0000256" key="3">
    <source>
        <dbReference type="ARBA" id="ARBA00019010"/>
    </source>
</evidence>
<evidence type="ECO:0000256" key="1">
    <source>
        <dbReference type="ARBA" id="ARBA00004496"/>
    </source>
</evidence>
<comment type="subcellular location">
    <subcellularLocation>
        <location evidence="1">Cytoplasm</location>
    </subcellularLocation>
</comment>
<accession>A0A5C8KPI8</accession>
<dbReference type="EMBL" id="VRTS01000006">
    <property type="protein sequence ID" value="TXK62062.1"/>
    <property type="molecule type" value="Genomic_DNA"/>
</dbReference>